<dbReference type="Gene3D" id="3.60.10.10">
    <property type="entry name" value="Endonuclease/exonuclease/phosphatase"/>
    <property type="match status" value="1"/>
</dbReference>
<evidence type="ECO:0000259" key="1">
    <source>
        <dbReference type="PROSITE" id="PS50878"/>
    </source>
</evidence>
<dbReference type="InterPro" id="IPR000477">
    <property type="entry name" value="RT_dom"/>
</dbReference>
<protein>
    <recommendedName>
        <fullName evidence="1">Reverse transcriptase domain-containing protein</fullName>
    </recommendedName>
</protein>
<dbReference type="Pfam" id="PF03372">
    <property type="entry name" value="Exo_endo_phos"/>
    <property type="match status" value="1"/>
</dbReference>
<dbReference type="GeneTree" id="ENSGT01150000286909"/>
<sequence>MFLTETWQKEEEFIHLNELCLEGCSVIGKPRPSRRGGGVAVVYKDNYTCKDMNTQTFSSFESLSFKVDTSDPFYCVLVYRPPGPAAPFLHDFSDFLSSIIKLERVLILGDFNLHINDCSSCPAMEFLFLTETFNFEQHVSDPTHQKGNTLDLVFSLGLSITNLYVEDVHMSDHSGVFFELNVTPEPVSSCILSQRRIITANTDGRFSALFDPHLFKECSDVNNLIDRFSDHCVTILDQVAPVKSNLSKKKVCPWINEAIQNLKRQCRQTERLLKSTNLMVHRLHLRDLVSSYNEMVKDARSNYFRQLISSNKKSPKVLFDTINSIVGPAAPVPPVFCKADSNEFLKFFANKTKKIKEQLPPPCCDEGVVVEPVSHKWSTFRPVTLEDISALLTKLKPSTCPSDVIPSKLFLKVFETIGQSVTEMINLSLSTGVFPNAFKHAIVEPLLKKSNLDPSVFQNYRPISKLPFISKILEKVVAEQLSEFLDKRSIYDTFQSGFRKHHSTETALLKVSSDILMSADSGRHTVLVLLDLSSAFDTVDHQILLDRLRDLIGLSGSVLHWFSSYLSGRNFSVMANHKMSQSVDLLCGVPQGSVLGPVLFLLYMIPLGKIIQDFSDVSYHLFADDIQLYCSFKPSETHKLDSLMNCLMQIKQWLCKNSLQLNSEKTETLVVAPDDAIPGIKQHLGSLGQDVKPSLRNLGVIFDKDMSLEQHSKQLIRNCFFQLRNISKLRKMVSYEDLELLIHAFVSTRLDYCNSLFSCLNKKELSRLQLIQNSAARILTRTKRRDHISPILKALHWLPVAYRYQYKILVLTFRALHSQAPPYVCDLIAPYRPSRALRSADQNLLMVPRTRFRTRGDRSFQAVAPKLWNELPLSLRSLDSVNSFKSQLKTFYFCKAF</sequence>
<dbReference type="PROSITE" id="PS50878">
    <property type="entry name" value="RT_POL"/>
    <property type="match status" value="1"/>
</dbReference>
<reference evidence="2" key="3">
    <citation type="submission" date="2025-09" db="UniProtKB">
        <authorList>
            <consortium name="Ensembl"/>
        </authorList>
    </citation>
    <scope>IDENTIFICATION</scope>
    <source>
        <strain evidence="2">Hd-rR</strain>
    </source>
</reference>
<dbReference type="SUPFAM" id="SSF56672">
    <property type="entry name" value="DNA/RNA polymerases"/>
    <property type="match status" value="1"/>
</dbReference>
<organism evidence="2 3">
    <name type="scientific">Oryzias latipes</name>
    <name type="common">Japanese rice fish</name>
    <name type="synonym">Japanese killifish</name>
    <dbReference type="NCBI Taxonomy" id="8090"/>
    <lineage>
        <taxon>Eukaryota</taxon>
        <taxon>Metazoa</taxon>
        <taxon>Chordata</taxon>
        <taxon>Craniata</taxon>
        <taxon>Vertebrata</taxon>
        <taxon>Euteleostomi</taxon>
        <taxon>Actinopterygii</taxon>
        <taxon>Neopterygii</taxon>
        <taxon>Teleostei</taxon>
        <taxon>Neoteleostei</taxon>
        <taxon>Acanthomorphata</taxon>
        <taxon>Ovalentaria</taxon>
        <taxon>Atherinomorphae</taxon>
        <taxon>Beloniformes</taxon>
        <taxon>Adrianichthyidae</taxon>
        <taxon>Oryziinae</taxon>
        <taxon>Oryzias</taxon>
    </lineage>
</organism>
<dbReference type="InterPro" id="IPR005135">
    <property type="entry name" value="Endo/exonuclease/phosphatase"/>
</dbReference>
<dbReference type="SUPFAM" id="SSF56219">
    <property type="entry name" value="DNase I-like"/>
    <property type="match status" value="1"/>
</dbReference>
<evidence type="ECO:0000313" key="2">
    <source>
        <dbReference type="Ensembl" id="ENSORLP00000034255.1"/>
    </source>
</evidence>
<dbReference type="CDD" id="cd01650">
    <property type="entry name" value="RT_nLTR_like"/>
    <property type="match status" value="1"/>
</dbReference>
<keyword evidence="3" id="KW-1185">Reference proteome</keyword>
<dbReference type="Pfam" id="PF00078">
    <property type="entry name" value="RVT_1"/>
    <property type="match status" value="1"/>
</dbReference>
<dbReference type="GO" id="GO:0003824">
    <property type="term" value="F:catalytic activity"/>
    <property type="evidence" value="ECO:0007669"/>
    <property type="project" value="InterPro"/>
</dbReference>
<dbReference type="Bgee" id="ENSORLG00000028420">
    <property type="expression patterns" value="Expressed in pharyngeal gill and 7 other cell types or tissues"/>
</dbReference>
<reference evidence="2 3" key="1">
    <citation type="journal article" date="2007" name="Nature">
        <title>The medaka draft genome and insights into vertebrate genome evolution.</title>
        <authorList>
            <person name="Kasahara M."/>
            <person name="Naruse K."/>
            <person name="Sasaki S."/>
            <person name="Nakatani Y."/>
            <person name="Qu W."/>
            <person name="Ahsan B."/>
            <person name="Yamada T."/>
            <person name="Nagayasu Y."/>
            <person name="Doi K."/>
            <person name="Kasai Y."/>
            <person name="Jindo T."/>
            <person name="Kobayashi D."/>
            <person name="Shimada A."/>
            <person name="Toyoda A."/>
            <person name="Kuroki Y."/>
            <person name="Fujiyama A."/>
            <person name="Sasaki T."/>
            <person name="Shimizu A."/>
            <person name="Asakawa S."/>
            <person name="Shimizu N."/>
            <person name="Hashimoto S."/>
            <person name="Yang J."/>
            <person name="Lee Y."/>
            <person name="Matsushima K."/>
            <person name="Sugano S."/>
            <person name="Sakaizumi M."/>
            <person name="Narita T."/>
            <person name="Ohishi K."/>
            <person name="Haga S."/>
            <person name="Ohta F."/>
            <person name="Nomoto H."/>
            <person name="Nogata K."/>
            <person name="Morishita T."/>
            <person name="Endo T."/>
            <person name="Shin-I T."/>
            <person name="Takeda H."/>
            <person name="Morishita S."/>
            <person name="Kohara Y."/>
        </authorList>
    </citation>
    <scope>NUCLEOTIDE SEQUENCE [LARGE SCALE GENOMIC DNA]</scope>
    <source>
        <strain evidence="2 3">Hd-rR</strain>
    </source>
</reference>
<reference evidence="2" key="2">
    <citation type="submission" date="2025-08" db="UniProtKB">
        <authorList>
            <consortium name="Ensembl"/>
        </authorList>
    </citation>
    <scope>IDENTIFICATION</scope>
    <source>
        <strain evidence="2">Hd-rR</strain>
    </source>
</reference>
<dbReference type="AlphaFoldDB" id="A0A3B3HR82"/>
<dbReference type="PANTHER" id="PTHR33332">
    <property type="entry name" value="REVERSE TRANSCRIPTASE DOMAIN-CONTAINING PROTEIN"/>
    <property type="match status" value="1"/>
</dbReference>
<dbReference type="InterPro" id="IPR036691">
    <property type="entry name" value="Endo/exonu/phosph_ase_sf"/>
</dbReference>
<feature type="domain" description="Reverse transcriptase" evidence="1">
    <location>
        <begin position="427"/>
        <end position="702"/>
    </location>
</feature>
<evidence type="ECO:0000313" key="3">
    <source>
        <dbReference type="Proteomes" id="UP000001038"/>
    </source>
</evidence>
<proteinExistence type="predicted"/>
<dbReference type="InterPro" id="IPR043502">
    <property type="entry name" value="DNA/RNA_pol_sf"/>
</dbReference>
<dbReference type="Proteomes" id="UP000001038">
    <property type="component" value="Chromosome 9"/>
</dbReference>
<name>A0A3B3HR82_ORYLA</name>
<dbReference type="Ensembl" id="ENSORLT00000031103.1">
    <property type="protein sequence ID" value="ENSORLP00000034255.1"/>
    <property type="gene ID" value="ENSORLG00000028420.1"/>
</dbReference>
<dbReference type="InParanoid" id="A0A3B3HR82"/>
<accession>A0A3B3HR82</accession>